<dbReference type="RefSeq" id="XP_060334938.1">
    <property type="nucleotide sequence ID" value="XM_060480117.1"/>
</dbReference>
<evidence type="ECO:0000256" key="1">
    <source>
        <dbReference type="SAM" id="MobiDB-lite"/>
    </source>
</evidence>
<comment type="caution">
    <text evidence="2">The sequence shown here is derived from an EMBL/GenBank/DDBJ whole genome shotgun (WGS) entry which is preliminary data.</text>
</comment>
<name>A0AA39NDT1_ARMTA</name>
<evidence type="ECO:0000313" key="2">
    <source>
        <dbReference type="EMBL" id="KAK0463628.1"/>
    </source>
</evidence>
<dbReference type="GeneID" id="85363665"/>
<organism evidence="2 3">
    <name type="scientific">Armillaria tabescens</name>
    <name type="common">Ringless honey mushroom</name>
    <name type="synonym">Agaricus tabescens</name>
    <dbReference type="NCBI Taxonomy" id="1929756"/>
    <lineage>
        <taxon>Eukaryota</taxon>
        <taxon>Fungi</taxon>
        <taxon>Dikarya</taxon>
        <taxon>Basidiomycota</taxon>
        <taxon>Agaricomycotina</taxon>
        <taxon>Agaricomycetes</taxon>
        <taxon>Agaricomycetidae</taxon>
        <taxon>Agaricales</taxon>
        <taxon>Marasmiineae</taxon>
        <taxon>Physalacriaceae</taxon>
        <taxon>Desarmillaria</taxon>
    </lineage>
</organism>
<keyword evidence="3" id="KW-1185">Reference proteome</keyword>
<evidence type="ECO:0000313" key="3">
    <source>
        <dbReference type="Proteomes" id="UP001175211"/>
    </source>
</evidence>
<proteinExistence type="predicted"/>
<feature type="compositionally biased region" description="Basic and acidic residues" evidence="1">
    <location>
        <begin position="138"/>
        <end position="149"/>
    </location>
</feature>
<accession>A0AA39NDT1</accession>
<reference evidence="2" key="1">
    <citation type="submission" date="2023-06" db="EMBL/GenBank/DDBJ databases">
        <authorList>
            <consortium name="Lawrence Berkeley National Laboratory"/>
            <person name="Ahrendt S."/>
            <person name="Sahu N."/>
            <person name="Indic B."/>
            <person name="Wong-Bajracharya J."/>
            <person name="Merenyi Z."/>
            <person name="Ke H.-M."/>
            <person name="Monk M."/>
            <person name="Kocsube S."/>
            <person name="Drula E."/>
            <person name="Lipzen A."/>
            <person name="Balint B."/>
            <person name="Henrissat B."/>
            <person name="Andreopoulos B."/>
            <person name="Martin F.M."/>
            <person name="Harder C.B."/>
            <person name="Rigling D."/>
            <person name="Ford K.L."/>
            <person name="Foster G.D."/>
            <person name="Pangilinan J."/>
            <person name="Papanicolaou A."/>
            <person name="Barry K."/>
            <person name="LaButti K."/>
            <person name="Viragh M."/>
            <person name="Koriabine M."/>
            <person name="Yan M."/>
            <person name="Riley R."/>
            <person name="Champramary S."/>
            <person name="Plett K.L."/>
            <person name="Tsai I.J."/>
            <person name="Slot J."/>
            <person name="Sipos G."/>
            <person name="Plett J."/>
            <person name="Nagy L.G."/>
            <person name="Grigoriev I.V."/>
        </authorList>
    </citation>
    <scope>NUCLEOTIDE SEQUENCE</scope>
    <source>
        <strain evidence="2">CCBAS 213</strain>
    </source>
</reference>
<protein>
    <submittedName>
        <fullName evidence="2">Uncharacterized protein</fullName>
    </submittedName>
</protein>
<gene>
    <name evidence="2" type="ORF">EV420DRAFT_1745180</name>
</gene>
<sequence length="198" mass="21234">MVATATQAGKGSHRVCRFVNVSYTGIRPTLKAPGRPSHIECVPPLCDQASPLDPTLLAPVFPLLAINPPAAYLATFPASREIAYAAIPNIPSLAEPLQTETIVGIAGAGFLFSLLMKEVEMVGVVDETYALQAPTEKNNTENRDVEKASHPATSHTNIIGNDTVSSYANFTIRIVLMSMYTYCLYTIAITEVEIAGPQ</sequence>
<feature type="region of interest" description="Disordered" evidence="1">
    <location>
        <begin position="135"/>
        <end position="154"/>
    </location>
</feature>
<dbReference type="Proteomes" id="UP001175211">
    <property type="component" value="Unassembled WGS sequence"/>
</dbReference>
<dbReference type="AlphaFoldDB" id="A0AA39NDT1"/>
<dbReference type="EMBL" id="JAUEPS010000007">
    <property type="protein sequence ID" value="KAK0463628.1"/>
    <property type="molecule type" value="Genomic_DNA"/>
</dbReference>